<keyword evidence="1" id="KW-0812">Transmembrane</keyword>
<sequence length="128" mass="14626">MNYYFLVAALLALLTLLTHLSHGRKEYLFPMLSSELDPVVKAVFHCIFHFVSLFILLSMIILAACGFDLISMMQGYGLVLFIALNFGIFAIWQLFLAFDSEIPSPFRRLFQWMPFAGIAILSLMGIYF</sequence>
<organism evidence="2 3">
    <name type="scientific">Shewanella nanhaiensis</name>
    <dbReference type="NCBI Taxonomy" id="2864872"/>
    <lineage>
        <taxon>Bacteria</taxon>
        <taxon>Pseudomonadati</taxon>
        <taxon>Pseudomonadota</taxon>
        <taxon>Gammaproteobacteria</taxon>
        <taxon>Alteromonadales</taxon>
        <taxon>Shewanellaceae</taxon>
        <taxon>Shewanella</taxon>
    </lineage>
</organism>
<evidence type="ECO:0000313" key="2">
    <source>
        <dbReference type="EMBL" id="MBW8183769.1"/>
    </source>
</evidence>
<name>A0ABS7E2E4_9GAMM</name>
<dbReference type="RefSeq" id="WP_220109352.1">
    <property type="nucleotide sequence ID" value="NZ_JAHZST010000005.1"/>
</dbReference>
<evidence type="ECO:0000256" key="1">
    <source>
        <dbReference type="SAM" id="Phobius"/>
    </source>
</evidence>
<feature type="transmembrane region" description="Helical" evidence="1">
    <location>
        <begin position="77"/>
        <end position="97"/>
    </location>
</feature>
<comment type="caution">
    <text evidence="2">The sequence shown here is derived from an EMBL/GenBank/DDBJ whole genome shotgun (WGS) entry which is preliminary data.</text>
</comment>
<evidence type="ECO:0008006" key="4">
    <source>
        <dbReference type="Google" id="ProtNLM"/>
    </source>
</evidence>
<dbReference type="EMBL" id="JAHZST010000005">
    <property type="protein sequence ID" value="MBW8183769.1"/>
    <property type="molecule type" value="Genomic_DNA"/>
</dbReference>
<keyword evidence="1" id="KW-0472">Membrane</keyword>
<dbReference type="Proteomes" id="UP001195963">
    <property type="component" value="Unassembled WGS sequence"/>
</dbReference>
<feature type="transmembrane region" description="Helical" evidence="1">
    <location>
        <begin position="47"/>
        <end position="70"/>
    </location>
</feature>
<protein>
    <recommendedName>
        <fullName evidence="4">DUF423 domain-containing protein</fullName>
    </recommendedName>
</protein>
<keyword evidence="1" id="KW-1133">Transmembrane helix</keyword>
<feature type="transmembrane region" description="Helical" evidence="1">
    <location>
        <begin position="109"/>
        <end position="127"/>
    </location>
</feature>
<proteinExistence type="predicted"/>
<keyword evidence="3" id="KW-1185">Reference proteome</keyword>
<gene>
    <name evidence="2" type="ORF">K0625_08805</name>
</gene>
<evidence type="ECO:0000313" key="3">
    <source>
        <dbReference type="Proteomes" id="UP001195963"/>
    </source>
</evidence>
<reference evidence="2 3" key="1">
    <citation type="submission" date="2021-07" db="EMBL/GenBank/DDBJ databases">
        <title>Shewanella sp. nov, isolated from SCS.</title>
        <authorList>
            <person name="Cao W.R."/>
        </authorList>
    </citation>
    <scope>NUCLEOTIDE SEQUENCE [LARGE SCALE GENOMIC DNA]</scope>
    <source>
        <strain evidence="2 3">NR704-98</strain>
    </source>
</reference>
<accession>A0ABS7E2E4</accession>